<dbReference type="Proteomes" id="UP001589607">
    <property type="component" value="Unassembled WGS sequence"/>
</dbReference>
<dbReference type="InterPro" id="IPR019734">
    <property type="entry name" value="TPR_rpt"/>
</dbReference>
<feature type="repeat" description="TPR" evidence="1">
    <location>
        <begin position="242"/>
        <end position="275"/>
    </location>
</feature>
<sequence length="727" mass="84053">MNSFKKNSLFFFLFFFFSGSMQSQESKIDSLKRELQIHKVKDTTRVRVLTKLAFSYQRTDPEKALEYIEEIYRISETINFEKGKAQAFYLRGIVQVSLSNYEEALLYFNKSKKIYKALGMKEGELRCYDAIGVVFYYQGNYRESIKSYEKEIKINEEIGKTKVNYSLLSKIGSSYSELGDYERAIVFYEKALGDATSPEARSICFNHIGTLYCDLGNYPVALENYTQSLMICEKIKDTLQISKSLNNIAIIYNKYENYDKAIEYYERSLKIEEKINNKYGISRVLNNIGVVCKSRGDNKKAIEYYEKSLKIGREVNDKNQISNCLLNLGDMSLILSNNTRALQYYEEAKKINIEMESQRGLCSSIFGIANTYVNQKKYDLALINALKSKELSDKLGIINFKRDTYELLSEIYENTGSYKKAFVSHKQFKILDDSLFNKENINKIAQLEYEYKYKGQLESANNRELKLTQTVKSTSKDLVKSQRVLFLGVIISLLITIILGAIIFFLKLRNIKSKTQNSIIEQKLLRSQMTPHFIFNSLSVLQGMILNKEEGKSINYLSKFSKLLRITLENSRDKMVSLSQELMAIENYLALQNLENELYKYTVLVDGTMNTELFKIPPMLIQPFIENAIEHGFENQKEDREIDVHLNYINKKLICTISDNGIGVDAKKENKNPYKKSLATTITSERLGVLSKDLKMEGSVVIEDRQKYNKQGTIVTLVIPYKIQEQE</sequence>
<reference evidence="4 5" key="1">
    <citation type="submission" date="2024-09" db="EMBL/GenBank/DDBJ databases">
        <authorList>
            <person name="Sun Q."/>
            <person name="Mori K."/>
        </authorList>
    </citation>
    <scope>NUCLEOTIDE SEQUENCE [LARGE SCALE GENOMIC DNA]</scope>
    <source>
        <strain evidence="4 5">CECT 7955</strain>
    </source>
</reference>
<dbReference type="Pfam" id="PF06580">
    <property type="entry name" value="His_kinase"/>
    <property type="match status" value="1"/>
</dbReference>
<dbReference type="Gene3D" id="1.25.40.10">
    <property type="entry name" value="Tetratricopeptide repeat domain"/>
    <property type="match status" value="2"/>
</dbReference>
<feature type="transmembrane region" description="Helical" evidence="2">
    <location>
        <begin position="484"/>
        <end position="506"/>
    </location>
</feature>
<keyword evidence="1" id="KW-0802">TPR repeat</keyword>
<dbReference type="InterPro" id="IPR036890">
    <property type="entry name" value="HATPase_C_sf"/>
</dbReference>
<dbReference type="SUPFAM" id="SSF81901">
    <property type="entry name" value="HCP-like"/>
    <property type="match status" value="1"/>
</dbReference>
<evidence type="ECO:0000313" key="4">
    <source>
        <dbReference type="EMBL" id="MFB9095890.1"/>
    </source>
</evidence>
<evidence type="ECO:0000256" key="1">
    <source>
        <dbReference type="PROSITE-ProRule" id="PRU00339"/>
    </source>
</evidence>
<dbReference type="PANTHER" id="PTHR10098:SF108">
    <property type="entry name" value="TETRATRICOPEPTIDE REPEAT PROTEIN 28"/>
    <property type="match status" value="1"/>
</dbReference>
<dbReference type="InterPro" id="IPR011990">
    <property type="entry name" value="TPR-like_helical_dom_sf"/>
</dbReference>
<comment type="caution">
    <text evidence="4">The sequence shown here is derived from an EMBL/GenBank/DDBJ whole genome shotgun (WGS) entry which is preliminary data.</text>
</comment>
<name>A0ABV5GLX6_9FLAO</name>
<dbReference type="SMART" id="SM00028">
    <property type="entry name" value="TPR"/>
    <property type="match status" value="8"/>
</dbReference>
<feature type="repeat" description="TPR" evidence="1">
    <location>
        <begin position="85"/>
        <end position="118"/>
    </location>
</feature>
<dbReference type="Pfam" id="PF13424">
    <property type="entry name" value="TPR_12"/>
    <property type="match status" value="3"/>
</dbReference>
<evidence type="ECO:0000259" key="3">
    <source>
        <dbReference type="Pfam" id="PF06580"/>
    </source>
</evidence>
<dbReference type="SUPFAM" id="SSF48452">
    <property type="entry name" value="TPR-like"/>
    <property type="match status" value="2"/>
</dbReference>
<keyword evidence="2" id="KW-1133">Transmembrane helix</keyword>
<keyword evidence="2" id="KW-0812">Transmembrane</keyword>
<dbReference type="EMBL" id="JBHMEY010000011">
    <property type="protein sequence ID" value="MFB9095890.1"/>
    <property type="molecule type" value="Genomic_DNA"/>
</dbReference>
<feature type="repeat" description="TPR" evidence="1">
    <location>
        <begin position="165"/>
        <end position="198"/>
    </location>
</feature>
<dbReference type="InterPro" id="IPR010559">
    <property type="entry name" value="Sig_transdc_His_kin_internal"/>
</dbReference>
<accession>A0ABV5GLX6</accession>
<feature type="repeat" description="TPR" evidence="1">
    <location>
        <begin position="125"/>
        <end position="158"/>
    </location>
</feature>
<dbReference type="PROSITE" id="PS50005">
    <property type="entry name" value="TPR"/>
    <property type="match status" value="5"/>
</dbReference>
<dbReference type="SUPFAM" id="SSF55874">
    <property type="entry name" value="ATPase domain of HSP90 chaperone/DNA topoisomerase II/histidine kinase"/>
    <property type="match status" value="1"/>
</dbReference>
<gene>
    <name evidence="4" type="ORF">ACFFVF_05140</name>
</gene>
<proteinExistence type="predicted"/>
<dbReference type="PROSITE" id="PS50293">
    <property type="entry name" value="TPR_REGION"/>
    <property type="match status" value="1"/>
</dbReference>
<evidence type="ECO:0000256" key="2">
    <source>
        <dbReference type="SAM" id="Phobius"/>
    </source>
</evidence>
<protein>
    <submittedName>
        <fullName evidence="4">Tetratricopeptide repeat protein</fullName>
    </submittedName>
</protein>
<keyword evidence="5" id="KW-1185">Reference proteome</keyword>
<dbReference type="Gene3D" id="3.30.565.10">
    <property type="entry name" value="Histidine kinase-like ATPase, C-terminal domain"/>
    <property type="match status" value="1"/>
</dbReference>
<dbReference type="RefSeq" id="WP_236453434.1">
    <property type="nucleotide sequence ID" value="NZ_CP091285.1"/>
</dbReference>
<organism evidence="4 5">
    <name type="scientific">Flavobacterium jumunjinense</name>
    <dbReference type="NCBI Taxonomy" id="998845"/>
    <lineage>
        <taxon>Bacteria</taxon>
        <taxon>Pseudomonadati</taxon>
        <taxon>Bacteroidota</taxon>
        <taxon>Flavobacteriia</taxon>
        <taxon>Flavobacteriales</taxon>
        <taxon>Flavobacteriaceae</taxon>
        <taxon>Flavobacterium</taxon>
    </lineage>
</organism>
<feature type="repeat" description="TPR" evidence="1">
    <location>
        <begin position="282"/>
        <end position="315"/>
    </location>
</feature>
<dbReference type="PANTHER" id="PTHR10098">
    <property type="entry name" value="RAPSYN-RELATED"/>
    <property type="match status" value="1"/>
</dbReference>
<evidence type="ECO:0000313" key="5">
    <source>
        <dbReference type="Proteomes" id="UP001589607"/>
    </source>
</evidence>
<keyword evidence="2" id="KW-0472">Membrane</keyword>
<feature type="domain" description="Signal transduction histidine kinase internal region" evidence="3">
    <location>
        <begin position="521"/>
        <end position="594"/>
    </location>
</feature>